<reference evidence="2" key="2">
    <citation type="submission" date="2015-07" db="EMBL/GenBank/DDBJ databases">
        <title>Variation in the sheep MHC-DQB1 locus.</title>
        <authorList>
            <person name="Stear M.J."/>
            <person name="Fairlie-Clarke K."/>
            <person name="McComb C."/>
            <person name="Stear A."/>
            <person name="Md Isa N.M."/>
        </authorList>
    </citation>
    <scope>NUCLEOTIDE SEQUENCE</scope>
    <source>
        <strain evidence="2">8t006</strain>
    </source>
</reference>
<evidence type="ECO:0000313" key="2">
    <source>
        <dbReference type="EMBL" id="CRX76985.1"/>
    </source>
</evidence>
<feature type="non-terminal residue" evidence="2">
    <location>
        <position position="1"/>
    </location>
</feature>
<feature type="compositionally biased region" description="Low complexity" evidence="1">
    <location>
        <begin position="78"/>
        <end position="89"/>
    </location>
</feature>
<sequence>GFRVPAYRPVLLHQRDGAGAARDQIHLQPGRVRALRQRLGRVPGGDAAGAAVRRVLEQPEGHPGADAGRGGHGVQKQLPGGAPHLLAAA</sequence>
<evidence type="ECO:0000256" key="1">
    <source>
        <dbReference type="SAM" id="MobiDB-lite"/>
    </source>
</evidence>
<organism evidence="2">
    <name type="scientific">Ovis aries</name>
    <name type="common">Sheep</name>
    <dbReference type="NCBI Taxonomy" id="9940"/>
    <lineage>
        <taxon>Eukaryota</taxon>
        <taxon>Metazoa</taxon>
        <taxon>Chordata</taxon>
        <taxon>Craniata</taxon>
        <taxon>Vertebrata</taxon>
        <taxon>Euteleostomi</taxon>
        <taxon>Mammalia</taxon>
        <taxon>Eutheria</taxon>
        <taxon>Laurasiatheria</taxon>
        <taxon>Artiodactyla</taxon>
        <taxon>Ruminantia</taxon>
        <taxon>Pecora</taxon>
        <taxon>Bovidae</taxon>
        <taxon>Caprinae</taxon>
        <taxon>Ovis</taxon>
    </lineage>
</organism>
<feature type="non-terminal residue" evidence="2">
    <location>
        <position position="89"/>
    </location>
</feature>
<dbReference type="EMBL" id="LN868264">
    <property type="protein sequence ID" value="CRX76985.1"/>
    <property type="molecule type" value="Genomic_DNA"/>
</dbReference>
<proteinExistence type="predicted"/>
<feature type="region of interest" description="Disordered" evidence="1">
    <location>
        <begin position="58"/>
        <end position="89"/>
    </location>
</feature>
<gene>
    <name evidence="2" type="primary">Ovar-DQB1</name>
</gene>
<accession>A0A0H5FTW4</accession>
<protein>
    <submittedName>
        <fullName evidence="2">MHC class II antigen</fullName>
    </submittedName>
</protein>
<reference evidence="2" key="1">
    <citation type="submission" date="2015-06" db="EMBL/GenBank/DDBJ databases">
        <authorList>
            <person name="Md Isa N."/>
        </authorList>
    </citation>
    <scope>NUCLEOTIDE SEQUENCE</scope>
    <source>
        <strain evidence="2">8t006</strain>
    </source>
</reference>
<name>A0A0H5FTW4_SHEEP</name>
<dbReference type="AlphaFoldDB" id="A0A0H5FTW4"/>